<proteinExistence type="predicted"/>
<evidence type="ECO:0000313" key="1">
    <source>
        <dbReference type="EMBL" id="AUX44002.1"/>
    </source>
</evidence>
<dbReference type="RefSeq" id="WP_104982591.1">
    <property type="nucleotide sequence ID" value="NZ_CP012673.1"/>
</dbReference>
<reference evidence="1 2" key="1">
    <citation type="submission" date="2015-09" db="EMBL/GenBank/DDBJ databases">
        <title>Sorangium comparison.</title>
        <authorList>
            <person name="Zaburannyi N."/>
            <person name="Bunk B."/>
            <person name="Overmann J."/>
            <person name="Mueller R."/>
        </authorList>
    </citation>
    <scope>NUCLEOTIDE SEQUENCE [LARGE SCALE GENOMIC DNA]</scope>
    <source>
        <strain evidence="1 2">So ce26</strain>
    </source>
</reference>
<accession>A0A2L0EXH1</accession>
<name>A0A2L0EXH1_SORCE</name>
<organism evidence="1 2">
    <name type="scientific">Sorangium cellulosum</name>
    <name type="common">Polyangium cellulosum</name>
    <dbReference type="NCBI Taxonomy" id="56"/>
    <lineage>
        <taxon>Bacteria</taxon>
        <taxon>Pseudomonadati</taxon>
        <taxon>Myxococcota</taxon>
        <taxon>Polyangia</taxon>
        <taxon>Polyangiales</taxon>
        <taxon>Polyangiaceae</taxon>
        <taxon>Sorangium</taxon>
    </lineage>
</organism>
<gene>
    <name evidence="1" type="ORF">SOCE26_054610</name>
</gene>
<dbReference type="AlphaFoldDB" id="A0A2L0EXH1"/>
<dbReference type="Proteomes" id="UP000238348">
    <property type="component" value="Chromosome"/>
</dbReference>
<evidence type="ECO:0000313" key="2">
    <source>
        <dbReference type="Proteomes" id="UP000238348"/>
    </source>
</evidence>
<dbReference type="EMBL" id="CP012673">
    <property type="protein sequence ID" value="AUX44002.1"/>
    <property type="molecule type" value="Genomic_DNA"/>
</dbReference>
<sequence>MFTSMAVCTVDAGRVTKISLDKIVDYETPKDKLNVAGVRIRTADGFHFVRMAGRYGPDGKFGDVFSLLMVLQVLATRNKRIH</sequence>
<protein>
    <submittedName>
        <fullName evidence="1">Uncharacterized protein</fullName>
    </submittedName>
</protein>